<organism evidence="2 3">
    <name type="scientific">Faecalibacterium gallinarum</name>
    <dbReference type="NCBI Taxonomy" id="2903556"/>
    <lineage>
        <taxon>Bacteria</taxon>
        <taxon>Bacillati</taxon>
        <taxon>Bacillota</taxon>
        <taxon>Clostridia</taxon>
        <taxon>Eubacteriales</taxon>
        <taxon>Oscillospiraceae</taxon>
        <taxon>Faecalibacterium</taxon>
    </lineage>
</organism>
<dbReference type="AlphaFoldDB" id="A0AA37IYC8"/>
<accession>A0AA37IYC8</accession>
<gene>
    <name evidence="2" type="ORF">JCM17207_10900</name>
</gene>
<protein>
    <recommendedName>
        <fullName evidence="4">Pyridoxamine 5'-phosphate oxidase putative domain-containing protein</fullName>
    </recommendedName>
</protein>
<dbReference type="RefSeq" id="WP_238316662.1">
    <property type="nucleotide sequence ID" value="NZ_BQKV01000032.1"/>
</dbReference>
<dbReference type="Gene3D" id="2.30.110.10">
    <property type="entry name" value="Electron Transport, Fmn-binding Protein, Chain A"/>
    <property type="match status" value="1"/>
</dbReference>
<reference evidence="2" key="1">
    <citation type="journal article" date="2022" name="Int. J. Syst. Evol. Microbiol.">
        <title>Genome-based, phenotypic and chemotaxonomic classification of Faecalibacterium strains: proposal of three novel species Faecalibacterium duncaniae sp. nov., Faecalibacterium hattorii sp. nov. and Faecalibacterium gallinarum sp. nov. .</title>
        <authorList>
            <person name="Sakamoto M."/>
            <person name="Sakurai N."/>
            <person name="Tanno H."/>
            <person name="Iino T."/>
            <person name="Ohkuma M."/>
            <person name="Endo A."/>
        </authorList>
    </citation>
    <scope>NUCLEOTIDE SEQUENCE</scope>
    <source>
        <strain evidence="2">JCM 17207</strain>
    </source>
</reference>
<dbReference type="SUPFAM" id="SSF50475">
    <property type="entry name" value="FMN-binding split barrel"/>
    <property type="match status" value="1"/>
</dbReference>
<feature type="chain" id="PRO_5041325641" description="Pyridoxamine 5'-phosphate oxidase putative domain-containing protein" evidence="1">
    <location>
        <begin position="20"/>
        <end position="166"/>
    </location>
</feature>
<keyword evidence="3" id="KW-1185">Reference proteome</keyword>
<evidence type="ECO:0000313" key="3">
    <source>
        <dbReference type="Proteomes" id="UP001055185"/>
    </source>
</evidence>
<keyword evidence="1" id="KW-0732">Signal</keyword>
<sequence length="166" mass="17933">MKKFLIVLTSLILMFSLTACSSAKQVTATTDQTSTPSQTTNLYTNLDQPALMEAIRQYQGVCTVSTVNADGTPNLAVFVPGAVGDEYVVFGWAENATKANVLRDKKAVMSYDIVNLAAEEKTGRHTGAIVKLELVEDEKVLEELKAEGSISDYSVLLKITEVLPIG</sequence>
<evidence type="ECO:0008006" key="4">
    <source>
        <dbReference type="Google" id="ProtNLM"/>
    </source>
</evidence>
<feature type="signal peptide" evidence="1">
    <location>
        <begin position="1"/>
        <end position="19"/>
    </location>
</feature>
<dbReference type="InterPro" id="IPR012349">
    <property type="entry name" value="Split_barrel_FMN-bd"/>
</dbReference>
<dbReference type="EMBL" id="BQKV01000032">
    <property type="protein sequence ID" value="GJN64465.1"/>
    <property type="molecule type" value="Genomic_DNA"/>
</dbReference>
<dbReference type="PROSITE" id="PS51257">
    <property type="entry name" value="PROKAR_LIPOPROTEIN"/>
    <property type="match status" value="1"/>
</dbReference>
<proteinExistence type="predicted"/>
<comment type="caution">
    <text evidence="2">The sequence shown here is derived from an EMBL/GenBank/DDBJ whole genome shotgun (WGS) entry which is preliminary data.</text>
</comment>
<name>A0AA37IYC8_9FIRM</name>
<dbReference type="Proteomes" id="UP001055185">
    <property type="component" value="Unassembled WGS sequence"/>
</dbReference>
<evidence type="ECO:0000313" key="2">
    <source>
        <dbReference type="EMBL" id="GJN64465.1"/>
    </source>
</evidence>
<evidence type="ECO:0000256" key="1">
    <source>
        <dbReference type="SAM" id="SignalP"/>
    </source>
</evidence>